<proteinExistence type="predicted"/>
<evidence type="ECO:0000313" key="4">
    <source>
        <dbReference type="Proteomes" id="UP000326344"/>
    </source>
</evidence>
<dbReference type="InterPro" id="IPR008969">
    <property type="entry name" value="CarboxyPept-like_regulatory"/>
</dbReference>
<accession>A0A5N1JK41</accession>
<dbReference type="GO" id="GO:0004180">
    <property type="term" value="F:carboxypeptidase activity"/>
    <property type="evidence" value="ECO:0007669"/>
    <property type="project" value="UniProtKB-KW"/>
</dbReference>
<dbReference type="EMBL" id="VTWS01000001">
    <property type="protein sequence ID" value="KAA9356471.1"/>
    <property type="molecule type" value="Genomic_DNA"/>
</dbReference>
<dbReference type="SUPFAM" id="SSF49464">
    <property type="entry name" value="Carboxypeptidase regulatory domain-like"/>
    <property type="match status" value="1"/>
</dbReference>
<keyword evidence="3" id="KW-0645">Protease</keyword>
<dbReference type="AlphaFoldDB" id="A0A5N1JK41"/>
<protein>
    <submittedName>
        <fullName evidence="3">Carboxypeptidase regulatory-like domain-containing protein</fullName>
    </submittedName>
</protein>
<feature type="signal peptide" evidence="2">
    <location>
        <begin position="1"/>
        <end position="28"/>
    </location>
</feature>
<organism evidence="3 4">
    <name type="scientific">Larkinella humicola</name>
    <dbReference type="NCBI Taxonomy" id="2607654"/>
    <lineage>
        <taxon>Bacteria</taxon>
        <taxon>Pseudomonadati</taxon>
        <taxon>Bacteroidota</taxon>
        <taxon>Cytophagia</taxon>
        <taxon>Cytophagales</taxon>
        <taxon>Spirosomataceae</taxon>
        <taxon>Larkinella</taxon>
    </lineage>
</organism>
<name>A0A5N1JK41_9BACT</name>
<dbReference type="Gene3D" id="2.60.40.1120">
    <property type="entry name" value="Carboxypeptidase-like, regulatory domain"/>
    <property type="match status" value="1"/>
</dbReference>
<keyword evidence="3" id="KW-0121">Carboxypeptidase</keyword>
<keyword evidence="4" id="KW-1185">Reference proteome</keyword>
<keyword evidence="3" id="KW-0378">Hydrolase</keyword>
<comment type="caution">
    <text evidence="3">The sequence shown here is derived from an EMBL/GenBank/DDBJ whole genome shotgun (WGS) entry which is preliminary data.</text>
</comment>
<evidence type="ECO:0000256" key="2">
    <source>
        <dbReference type="SAM" id="SignalP"/>
    </source>
</evidence>
<gene>
    <name evidence="3" type="ORF">F0P93_01580</name>
</gene>
<feature type="chain" id="PRO_5024823842" evidence="2">
    <location>
        <begin position="29"/>
        <end position="266"/>
    </location>
</feature>
<dbReference type="RefSeq" id="WP_150874626.1">
    <property type="nucleotide sequence ID" value="NZ_VTWS01000001.1"/>
</dbReference>
<keyword evidence="2" id="KW-0732">Signal</keyword>
<dbReference type="Proteomes" id="UP000326344">
    <property type="component" value="Unassembled WGS sequence"/>
</dbReference>
<evidence type="ECO:0000256" key="1">
    <source>
        <dbReference type="SAM" id="MobiDB-lite"/>
    </source>
</evidence>
<sequence length="266" mass="29334">MNTPPILRGWTRTALLLAGSLTFLTACKTDSTEPEPGSPSETGGKAGYVIGKVTDPQGKPLPRATVYIDNTVIKGRGAEVASNSDGTYQIQLMKDLGQWVTKGYILKQYNNRVYKLLLDPENPDSFSETEKPVRNFQWKLTGHIPDLSLDLYYGGTAELFRDPNVTDLPDTENIEFTFKPIGTLIDGSTGKTLKLRVAKRTNDFLKDIPMGRYEVSAVYKPTGATLLVTDAWGDDLIYKPVVTLDFLGTDSATRSNTLGIGYTNRR</sequence>
<feature type="region of interest" description="Disordered" evidence="1">
    <location>
        <begin position="28"/>
        <end position="48"/>
    </location>
</feature>
<evidence type="ECO:0000313" key="3">
    <source>
        <dbReference type="EMBL" id="KAA9356471.1"/>
    </source>
</evidence>
<reference evidence="3 4" key="1">
    <citation type="submission" date="2019-09" db="EMBL/GenBank/DDBJ databases">
        <title>Genome Sequence of Larkinella sp MA1.</title>
        <authorList>
            <person name="Srinivasan S."/>
        </authorList>
    </citation>
    <scope>NUCLEOTIDE SEQUENCE [LARGE SCALE GENOMIC DNA]</scope>
    <source>
        <strain evidence="3 4">MA1</strain>
    </source>
</reference>